<accession>A0A5E5BKX1</accession>
<dbReference type="InterPro" id="IPR012893">
    <property type="entry name" value="HipA-like_C"/>
</dbReference>
<dbReference type="Pfam" id="PF07804">
    <property type="entry name" value="HipA_C"/>
    <property type="match status" value="1"/>
</dbReference>
<dbReference type="PANTHER" id="PTHR37419">
    <property type="entry name" value="SERINE/THREONINE-PROTEIN KINASE TOXIN HIPA"/>
    <property type="match status" value="1"/>
</dbReference>
<dbReference type="InterPro" id="IPR052028">
    <property type="entry name" value="HipA_Ser/Thr_kinase"/>
</dbReference>
<feature type="domain" description="HipA-like C-terminal" evidence="4">
    <location>
        <begin position="178"/>
        <end position="411"/>
    </location>
</feature>
<protein>
    <submittedName>
        <fullName evidence="6">Phosphatidylinositol kinase</fullName>
    </submittedName>
</protein>
<gene>
    <name evidence="6" type="ORF">PSP31121_05549</name>
</gene>
<evidence type="ECO:0000259" key="4">
    <source>
        <dbReference type="Pfam" id="PF07804"/>
    </source>
</evidence>
<dbReference type="GO" id="GO:0005829">
    <property type="term" value="C:cytosol"/>
    <property type="evidence" value="ECO:0007669"/>
    <property type="project" value="TreeGrafter"/>
</dbReference>
<evidence type="ECO:0000259" key="5">
    <source>
        <dbReference type="Pfam" id="PF13657"/>
    </source>
</evidence>
<reference evidence="6 7" key="1">
    <citation type="submission" date="2019-08" db="EMBL/GenBank/DDBJ databases">
        <authorList>
            <person name="Peeters C."/>
        </authorList>
    </citation>
    <scope>NUCLEOTIDE SEQUENCE [LARGE SCALE GENOMIC DNA]</scope>
    <source>
        <strain evidence="6 7">LMG 31121</strain>
    </source>
</reference>
<dbReference type="AlphaFoldDB" id="A0A5E5BKX1"/>
<evidence type="ECO:0000313" key="7">
    <source>
        <dbReference type="Proteomes" id="UP000335538"/>
    </source>
</evidence>
<dbReference type="EMBL" id="CABPSR010000046">
    <property type="protein sequence ID" value="VVE85916.1"/>
    <property type="molecule type" value="Genomic_DNA"/>
</dbReference>
<comment type="similarity">
    <text evidence="1">Belongs to the HipA Ser/Thr kinase family.</text>
</comment>
<keyword evidence="3 6" id="KW-0418">Kinase</keyword>
<dbReference type="GO" id="GO:0004674">
    <property type="term" value="F:protein serine/threonine kinase activity"/>
    <property type="evidence" value="ECO:0007669"/>
    <property type="project" value="TreeGrafter"/>
</dbReference>
<dbReference type="PANTHER" id="PTHR37419:SF8">
    <property type="entry name" value="TOXIN YJJJ"/>
    <property type="match status" value="1"/>
</dbReference>
<evidence type="ECO:0000313" key="6">
    <source>
        <dbReference type="EMBL" id="VVE85916.1"/>
    </source>
</evidence>
<evidence type="ECO:0000256" key="2">
    <source>
        <dbReference type="ARBA" id="ARBA00022679"/>
    </source>
</evidence>
<dbReference type="Pfam" id="PF13657">
    <property type="entry name" value="Couple_hipA"/>
    <property type="match status" value="1"/>
</dbReference>
<dbReference type="RefSeq" id="WP_150811557.1">
    <property type="nucleotide sequence ID" value="NZ_CABPSR010000046.1"/>
</dbReference>
<evidence type="ECO:0000256" key="3">
    <source>
        <dbReference type="ARBA" id="ARBA00022777"/>
    </source>
</evidence>
<keyword evidence="2" id="KW-0808">Transferase</keyword>
<organism evidence="6 7">
    <name type="scientific">Pandoraea sputorum</name>
    <dbReference type="NCBI Taxonomy" id="93222"/>
    <lineage>
        <taxon>Bacteria</taxon>
        <taxon>Pseudomonadati</taxon>
        <taxon>Pseudomonadota</taxon>
        <taxon>Betaproteobacteria</taxon>
        <taxon>Burkholderiales</taxon>
        <taxon>Burkholderiaceae</taxon>
        <taxon>Pandoraea</taxon>
    </lineage>
</organism>
<sequence>MATTKKPKKKRFSHVEKVDAYLWDTRIGSVALDPEYGYYAFGYAPTFLKAGIEPSPLHMPLSEEPYIFTDLPEPTFKRLPAMLSDALPDDFGHALINRYMAEQGIPATDVTPLDRLAYMGNRAMGALTFKPQRGPAKHKPTAIALGALVEQARQAVQGVVDDEDHTNAALRSIIDVGTSAGGARAKAVIALNPETQEIRSGQLDAPEGFEHWLLKFDGMGKDHELGASQAYGRIEYAYHLMARAAGIEMSDCDLLKENGRAHFMTKRFDREGASIRHHMQTLCAMDHLDYKKKGTNAYAQLFTVIRQLELPYETHEEAFRRMVFNVMARNCDDHTKNISFRLKHGTSTWELAPAYDVTFAHNPEGEWTNQHLMSVNGKFKDFTEADLLAEADRFGIGTASEVIKQARAAIKRWDEWASLAGVPTEEMTKIQKQHLLLT</sequence>
<proteinExistence type="inferred from homology"/>
<dbReference type="Proteomes" id="UP000335538">
    <property type="component" value="Unassembled WGS sequence"/>
</dbReference>
<feature type="domain" description="HipA N-terminal subdomain 1" evidence="5">
    <location>
        <begin position="19"/>
        <end position="129"/>
    </location>
</feature>
<evidence type="ECO:0000256" key="1">
    <source>
        <dbReference type="ARBA" id="ARBA00010164"/>
    </source>
</evidence>
<dbReference type="InterPro" id="IPR017508">
    <property type="entry name" value="HipA_N1"/>
</dbReference>
<name>A0A5E5BKX1_9BURK</name>